<feature type="transmembrane region" description="Helical" evidence="2">
    <location>
        <begin position="12"/>
        <end position="35"/>
    </location>
</feature>
<dbReference type="NCBIfam" id="TIGR00254">
    <property type="entry name" value="GGDEF"/>
    <property type="match status" value="1"/>
</dbReference>
<organism evidence="4 5">
    <name type="scientific">Pleionea litopenaei</name>
    <dbReference type="NCBI Taxonomy" id="3070815"/>
    <lineage>
        <taxon>Bacteria</taxon>
        <taxon>Pseudomonadati</taxon>
        <taxon>Pseudomonadota</taxon>
        <taxon>Gammaproteobacteria</taxon>
        <taxon>Oceanospirillales</taxon>
        <taxon>Pleioneaceae</taxon>
        <taxon>Pleionea</taxon>
    </lineage>
</organism>
<dbReference type="SMART" id="SM00267">
    <property type="entry name" value="GGDEF"/>
    <property type="match status" value="1"/>
</dbReference>
<dbReference type="InterPro" id="IPR000160">
    <property type="entry name" value="GGDEF_dom"/>
</dbReference>
<keyword evidence="5" id="KW-1185">Reference proteome</keyword>
<dbReference type="PANTHER" id="PTHR46663">
    <property type="entry name" value="DIGUANYLATE CYCLASE DGCT-RELATED"/>
    <property type="match status" value="1"/>
</dbReference>
<evidence type="ECO:0000313" key="5">
    <source>
        <dbReference type="Proteomes" id="UP001239782"/>
    </source>
</evidence>
<evidence type="ECO:0000313" key="4">
    <source>
        <dbReference type="EMBL" id="WMS86815.1"/>
    </source>
</evidence>
<dbReference type="Pfam" id="PF00990">
    <property type="entry name" value="GGDEF"/>
    <property type="match status" value="1"/>
</dbReference>
<dbReference type="PROSITE" id="PS50887">
    <property type="entry name" value="GGDEF"/>
    <property type="match status" value="1"/>
</dbReference>
<reference evidence="4 5" key="1">
    <citation type="submission" date="2023-08" db="EMBL/GenBank/DDBJ databases">
        <title>Pleionea litopenaei sp. nov., isolated from stomach of juvenile Litopenaeus vannamei.</title>
        <authorList>
            <person name="Rho A.M."/>
            <person name="Hwang C.Y."/>
        </authorList>
    </citation>
    <scope>NUCLEOTIDE SEQUENCE [LARGE SCALE GENOMIC DNA]</scope>
    <source>
        <strain evidence="4 5">HL-JVS1</strain>
    </source>
</reference>
<dbReference type="InterPro" id="IPR029787">
    <property type="entry name" value="Nucleotide_cyclase"/>
</dbReference>
<dbReference type="GO" id="GO:0003824">
    <property type="term" value="F:catalytic activity"/>
    <property type="evidence" value="ECO:0007669"/>
    <property type="project" value="UniProtKB-ARBA"/>
</dbReference>
<dbReference type="RefSeq" id="WP_309201960.1">
    <property type="nucleotide sequence ID" value="NZ_CP133548.1"/>
</dbReference>
<evidence type="ECO:0000256" key="1">
    <source>
        <dbReference type="ARBA" id="ARBA00001946"/>
    </source>
</evidence>
<protein>
    <submittedName>
        <fullName evidence="4">GGDEF domain-containing protein</fullName>
    </submittedName>
</protein>
<dbReference type="SUPFAM" id="SSF55073">
    <property type="entry name" value="Nucleotide cyclase"/>
    <property type="match status" value="1"/>
</dbReference>
<gene>
    <name evidence="4" type="ORF">Q9312_16465</name>
</gene>
<dbReference type="AlphaFoldDB" id="A0AA51X776"/>
<keyword evidence="2" id="KW-1133">Transmembrane helix</keyword>
<accession>A0AA51X776</accession>
<dbReference type="EMBL" id="CP133548">
    <property type="protein sequence ID" value="WMS86815.1"/>
    <property type="molecule type" value="Genomic_DNA"/>
</dbReference>
<keyword evidence="2" id="KW-0812">Transmembrane</keyword>
<name>A0AA51X776_9GAMM</name>
<dbReference type="InterPro" id="IPR043128">
    <property type="entry name" value="Rev_trsase/Diguanyl_cyclase"/>
</dbReference>
<evidence type="ECO:0000256" key="2">
    <source>
        <dbReference type="SAM" id="Phobius"/>
    </source>
</evidence>
<dbReference type="PANTHER" id="PTHR46663:SF2">
    <property type="entry name" value="GGDEF DOMAIN-CONTAINING PROTEIN"/>
    <property type="match status" value="1"/>
</dbReference>
<dbReference type="KEGG" id="plei:Q9312_16465"/>
<keyword evidence="2" id="KW-0472">Membrane</keyword>
<dbReference type="Gene3D" id="3.30.70.270">
    <property type="match status" value="1"/>
</dbReference>
<evidence type="ECO:0000259" key="3">
    <source>
        <dbReference type="PROSITE" id="PS50887"/>
    </source>
</evidence>
<proteinExistence type="predicted"/>
<dbReference type="CDD" id="cd01949">
    <property type="entry name" value="GGDEF"/>
    <property type="match status" value="1"/>
</dbReference>
<dbReference type="InterPro" id="IPR052163">
    <property type="entry name" value="DGC-Regulatory_Protein"/>
</dbReference>
<feature type="transmembrane region" description="Helical" evidence="2">
    <location>
        <begin position="41"/>
        <end position="63"/>
    </location>
</feature>
<dbReference type="FunFam" id="3.30.70.270:FF:000001">
    <property type="entry name" value="Diguanylate cyclase domain protein"/>
    <property type="match status" value="1"/>
</dbReference>
<feature type="domain" description="GGDEF" evidence="3">
    <location>
        <begin position="112"/>
        <end position="250"/>
    </location>
</feature>
<dbReference type="Proteomes" id="UP001239782">
    <property type="component" value="Chromosome"/>
</dbReference>
<comment type="cofactor">
    <cofactor evidence="1">
        <name>Mg(2+)</name>
        <dbReference type="ChEBI" id="CHEBI:18420"/>
    </cofactor>
</comment>
<sequence>MSEPKNQAISAILIKIAVIIGVVELVIMLVLVSFHLDINEYMMAVIDVVVLAVFSTPPIYYFAVKPFVDARDAALAKIHHLAHIDPLTKVANRRMVSEFFEKDMAFSIRHEELGALLLLDLDGFKAINDQHGHDAGDLVLVSVAERITAIVRAEDIVGRLGGDEFVVIIKKLGGEKVAATEKAIVIAEKIIEALAEPIEYGNNSLDIGASIGIRLLGFQNDCSDSAMKDADSALYKAKESGKGRAVIFEL</sequence>